<reference evidence="2 3" key="1">
    <citation type="submission" date="2021-01" db="EMBL/GenBank/DDBJ databases">
        <title>Whole genome shotgun sequence of Catellatospora citrea NBRC 14495.</title>
        <authorList>
            <person name="Komaki H."/>
            <person name="Tamura T."/>
        </authorList>
    </citation>
    <scope>NUCLEOTIDE SEQUENCE [LARGE SCALE GENOMIC DNA]</scope>
    <source>
        <strain evidence="2 3">NBRC 14495</strain>
    </source>
</reference>
<gene>
    <name evidence="2" type="ORF">Cci01nite_44410</name>
</gene>
<protein>
    <submittedName>
        <fullName evidence="2">Uncharacterized protein</fullName>
    </submittedName>
</protein>
<comment type="caution">
    <text evidence="2">The sequence shown here is derived from an EMBL/GenBank/DDBJ whole genome shotgun (WGS) entry which is preliminary data.</text>
</comment>
<evidence type="ECO:0000256" key="1">
    <source>
        <dbReference type="SAM" id="MobiDB-lite"/>
    </source>
</evidence>
<keyword evidence="3" id="KW-1185">Reference proteome</keyword>
<accession>A0A8J3KAC8</accession>
<proteinExistence type="predicted"/>
<feature type="region of interest" description="Disordered" evidence="1">
    <location>
        <begin position="1"/>
        <end position="31"/>
    </location>
</feature>
<evidence type="ECO:0000313" key="3">
    <source>
        <dbReference type="Proteomes" id="UP000659904"/>
    </source>
</evidence>
<name>A0A8J3KAC8_9ACTN</name>
<dbReference type="EMBL" id="BONH01000020">
    <property type="protein sequence ID" value="GIF99347.1"/>
    <property type="molecule type" value="Genomic_DNA"/>
</dbReference>
<dbReference type="AlphaFoldDB" id="A0A8J3KAC8"/>
<sequence>MAGGRSQGRRTRGRGGRALGAGPGDEAAGPTEVEQLPVAAEYCRDDLGVAGDAADGVGSERRAVVEQARAGASGEVVVVDGDDELRAVAAVVGQFARGENAAADLGEGVGASLTCGAHVMGLFGRVVPGGA</sequence>
<organism evidence="2 3">
    <name type="scientific">Catellatospora citrea</name>
    <dbReference type="NCBI Taxonomy" id="53366"/>
    <lineage>
        <taxon>Bacteria</taxon>
        <taxon>Bacillati</taxon>
        <taxon>Actinomycetota</taxon>
        <taxon>Actinomycetes</taxon>
        <taxon>Micromonosporales</taxon>
        <taxon>Micromonosporaceae</taxon>
        <taxon>Catellatospora</taxon>
    </lineage>
</organism>
<dbReference type="Proteomes" id="UP000659904">
    <property type="component" value="Unassembled WGS sequence"/>
</dbReference>
<evidence type="ECO:0000313" key="2">
    <source>
        <dbReference type="EMBL" id="GIF99347.1"/>
    </source>
</evidence>